<accession>A0A975Y184</accession>
<evidence type="ECO:0000259" key="2">
    <source>
        <dbReference type="Pfam" id="PF22551"/>
    </source>
</evidence>
<sequence>MGEFAESELDRSTTLAWSAFRGRLADHVAAMQDDEVALVEAESSVGDADEGAAPYVQFCAWGEDLVRCELSSNAYLAEAHRLDVSQVAALVEMGWILPTHGPDDEADSGSTNFHVDAERVEADRLAVMTVRAFREVFGVAHPAFLSSDDVATTDAPRPALEEDAEVDEALAVNPGDADHLRALVDAALVPLFGGLPEHDSDDDVPVVNGSGLVWVRVLDNAPVVQLFSALVHDVTDLERAAYEVAVLNRDVQFLKFLLLEDTVMAYLYVPALPFAPLHLRAMLDLMCRTVNRLDKDLATRVGGSLAFGSEPLEQTEAAEPDLDEAAHPALRTLIEIDAEAPGSVTPQMAAAVCDLDRELILELVTWSSERERTWALTRDELLLEGDPEDLAEVCDVESRTAERMTTVLRQALRLVVEQEAERLLEAPAYDGRRGPRPPRRRTRDDVLPGLDTREPGLFDQ</sequence>
<dbReference type="InterPro" id="IPR054344">
    <property type="entry name" value="TY-Chap_N"/>
</dbReference>
<feature type="domain" description="TY-Chap C-terminal" evidence="4">
    <location>
        <begin position="326"/>
        <end position="415"/>
    </location>
</feature>
<keyword evidence="6" id="KW-1185">Reference proteome</keyword>
<name>A0A975Y184_9ACTN</name>
<dbReference type="Pfam" id="PF22551">
    <property type="entry name" value="TY-Chap1"/>
    <property type="match status" value="1"/>
</dbReference>
<evidence type="ECO:0000256" key="1">
    <source>
        <dbReference type="SAM" id="MobiDB-lite"/>
    </source>
</evidence>
<evidence type="ECO:0000259" key="4">
    <source>
        <dbReference type="Pfam" id="PF22554"/>
    </source>
</evidence>
<dbReference type="AlphaFoldDB" id="A0A975Y184"/>
<dbReference type="Proteomes" id="UP000683575">
    <property type="component" value="Chromosome"/>
</dbReference>
<feature type="compositionally biased region" description="Basic and acidic residues" evidence="1">
    <location>
        <begin position="442"/>
        <end position="460"/>
    </location>
</feature>
<feature type="domain" description="TY-Chap N-terminal" evidence="3">
    <location>
        <begin position="16"/>
        <end position="145"/>
    </location>
</feature>
<dbReference type="EMBL" id="CP077062">
    <property type="protein sequence ID" value="QWZ09247.1"/>
    <property type="molecule type" value="Genomic_DNA"/>
</dbReference>
<dbReference type="InterPro" id="IPR054342">
    <property type="entry name" value="TY-Chap_C"/>
</dbReference>
<evidence type="ECO:0000313" key="6">
    <source>
        <dbReference type="Proteomes" id="UP000683575"/>
    </source>
</evidence>
<reference evidence="5" key="1">
    <citation type="submission" date="2021-06" db="EMBL/GenBank/DDBJ databases">
        <title>Complete genome sequence of Nocardioides sp. G188.</title>
        <authorList>
            <person name="Im W.-T."/>
        </authorList>
    </citation>
    <scope>NUCLEOTIDE SEQUENCE</scope>
    <source>
        <strain evidence="5">G188</strain>
    </source>
</reference>
<gene>
    <name evidence="5" type="ORF">KRR39_05525</name>
</gene>
<dbReference type="Pfam" id="PF22554">
    <property type="entry name" value="Chap-C"/>
    <property type="match status" value="1"/>
</dbReference>
<evidence type="ECO:0000259" key="3">
    <source>
        <dbReference type="Pfam" id="PF22552"/>
    </source>
</evidence>
<dbReference type="Pfam" id="PF22552">
    <property type="entry name" value="TY-Chap3"/>
    <property type="match status" value="1"/>
</dbReference>
<evidence type="ECO:0008006" key="7">
    <source>
        <dbReference type="Google" id="ProtNLM"/>
    </source>
</evidence>
<dbReference type="KEGG" id="nps:KRR39_05525"/>
<dbReference type="InterPro" id="IPR054343">
    <property type="entry name" value="TY-Chap_M"/>
</dbReference>
<protein>
    <recommendedName>
        <fullName evidence="7">YbjN domain-containing protein</fullName>
    </recommendedName>
</protein>
<evidence type="ECO:0000313" key="5">
    <source>
        <dbReference type="EMBL" id="QWZ09247.1"/>
    </source>
</evidence>
<dbReference type="RefSeq" id="WP_216941093.1">
    <property type="nucleotide sequence ID" value="NZ_CP077062.1"/>
</dbReference>
<feature type="region of interest" description="Disordered" evidence="1">
    <location>
        <begin position="426"/>
        <end position="460"/>
    </location>
</feature>
<feature type="domain" description="TY-Chap central" evidence="2">
    <location>
        <begin position="178"/>
        <end position="307"/>
    </location>
</feature>
<proteinExistence type="predicted"/>
<organism evidence="5 6">
    <name type="scientific">Nocardioides panacis</name>
    <dbReference type="NCBI Taxonomy" id="2849501"/>
    <lineage>
        <taxon>Bacteria</taxon>
        <taxon>Bacillati</taxon>
        <taxon>Actinomycetota</taxon>
        <taxon>Actinomycetes</taxon>
        <taxon>Propionibacteriales</taxon>
        <taxon>Nocardioidaceae</taxon>
        <taxon>Nocardioides</taxon>
    </lineage>
</organism>